<proteinExistence type="predicted"/>
<evidence type="ECO:0000313" key="1">
    <source>
        <dbReference type="Proteomes" id="UP000887576"/>
    </source>
</evidence>
<sequence>MFGKEIWAGLLLLSLLAVSSAKDRIYNGTEAKPDLNNVVYLLSSTGSGCTGTVVSEHYILTAAHCLPPTPGFVKIYTRHLYHHDRSKLPNPAYQSWVVINHPEYVKLYHDIGLIRVETPMTIPPVPLAANYSHPKDDWLRVAGYGNTKYQVFNPMVTSSESPKMLMETYLQARSKDDCFSASVKIKLPDLHAICMYKRDSTILQGDSGGPAFAQGKDGRFYQVGVNVIMYTSKSFSFFSSWKLPSQLPSTVACKFQS</sequence>
<dbReference type="Proteomes" id="UP000887576">
    <property type="component" value="Unplaced"/>
</dbReference>
<evidence type="ECO:0000313" key="2">
    <source>
        <dbReference type="WBParaSite" id="JU765_v2.g5938.t1"/>
    </source>
</evidence>
<protein>
    <submittedName>
        <fullName evidence="2">Peptidase S1 domain-containing protein</fullName>
    </submittedName>
</protein>
<organism evidence="1 2">
    <name type="scientific">Panagrolaimus sp. JU765</name>
    <dbReference type="NCBI Taxonomy" id="591449"/>
    <lineage>
        <taxon>Eukaryota</taxon>
        <taxon>Metazoa</taxon>
        <taxon>Ecdysozoa</taxon>
        <taxon>Nematoda</taxon>
        <taxon>Chromadorea</taxon>
        <taxon>Rhabditida</taxon>
        <taxon>Tylenchina</taxon>
        <taxon>Panagrolaimomorpha</taxon>
        <taxon>Panagrolaimoidea</taxon>
        <taxon>Panagrolaimidae</taxon>
        <taxon>Panagrolaimus</taxon>
    </lineage>
</organism>
<reference evidence="2" key="1">
    <citation type="submission" date="2022-11" db="UniProtKB">
        <authorList>
            <consortium name="WormBaseParasite"/>
        </authorList>
    </citation>
    <scope>IDENTIFICATION</scope>
</reference>
<accession>A0AC34RDV2</accession>
<dbReference type="WBParaSite" id="JU765_v2.g5938.t1">
    <property type="protein sequence ID" value="JU765_v2.g5938.t1"/>
    <property type="gene ID" value="JU765_v2.g5938"/>
</dbReference>
<name>A0AC34RDV2_9BILA</name>